<keyword evidence="2" id="KW-0472">Membrane</keyword>
<feature type="transmembrane region" description="Helical" evidence="2">
    <location>
        <begin position="429"/>
        <end position="446"/>
    </location>
</feature>
<keyword evidence="1" id="KW-0175">Coiled coil</keyword>
<comment type="caution">
    <text evidence="3">The sequence shown here is derived from an EMBL/GenBank/DDBJ whole genome shotgun (WGS) entry which is preliminary data.</text>
</comment>
<name>A0A066ZXM9_HYDMR</name>
<evidence type="ECO:0000256" key="1">
    <source>
        <dbReference type="SAM" id="Coils"/>
    </source>
</evidence>
<keyword evidence="2" id="KW-0812">Transmembrane</keyword>
<keyword evidence="4" id="KW-1185">Reference proteome</keyword>
<evidence type="ECO:0008006" key="5">
    <source>
        <dbReference type="Google" id="ProtNLM"/>
    </source>
</evidence>
<proteinExistence type="predicted"/>
<feature type="transmembrane region" description="Helical" evidence="2">
    <location>
        <begin position="404"/>
        <end position="422"/>
    </location>
</feature>
<evidence type="ECO:0000313" key="4">
    <source>
        <dbReference type="Proteomes" id="UP000027341"/>
    </source>
</evidence>
<reference evidence="3 4" key="1">
    <citation type="submission" date="2014-04" db="EMBL/GenBank/DDBJ databases">
        <title>Draft genome sequence of Hydrogenovibrio marinus MH-110, a model organism for aerobic H2 metabolism.</title>
        <authorList>
            <person name="Cha H.J."/>
            <person name="Jo B.H."/>
            <person name="Hwang B.H."/>
        </authorList>
    </citation>
    <scope>NUCLEOTIDE SEQUENCE [LARGE SCALE GENOMIC DNA]</scope>
    <source>
        <strain evidence="3 4">MH-110</strain>
    </source>
</reference>
<dbReference type="Proteomes" id="UP000027341">
    <property type="component" value="Unassembled WGS sequence"/>
</dbReference>
<gene>
    <name evidence="3" type="ORF">EI16_00685</name>
</gene>
<dbReference type="EMBL" id="JMIU01000001">
    <property type="protein sequence ID" value="KDN94865.1"/>
    <property type="molecule type" value="Genomic_DNA"/>
</dbReference>
<accession>A0A066ZXM9</accession>
<dbReference type="RefSeq" id="WP_029908398.1">
    <property type="nucleotide sequence ID" value="NZ_AP020335.1"/>
</dbReference>
<evidence type="ECO:0000256" key="2">
    <source>
        <dbReference type="SAM" id="Phobius"/>
    </source>
</evidence>
<dbReference type="AlphaFoldDB" id="A0A066ZXM9"/>
<organism evidence="3 4">
    <name type="scientific">Hydrogenovibrio marinus</name>
    <dbReference type="NCBI Taxonomy" id="28885"/>
    <lineage>
        <taxon>Bacteria</taxon>
        <taxon>Pseudomonadati</taxon>
        <taxon>Pseudomonadota</taxon>
        <taxon>Gammaproteobacteria</taxon>
        <taxon>Thiotrichales</taxon>
        <taxon>Piscirickettsiaceae</taxon>
        <taxon>Hydrogenovibrio</taxon>
    </lineage>
</organism>
<sequence length="650" mass="70748">MAKLNLSVVMGIIDQVSGPVKQMSGEYGQFTTKIRAVQKAMKSNADAISNIQSLKKVQQQYMANKDAINAAQEKMAQLENRIKSSKVPSAALTAQYNKQQAKLRDLQDNGTGYLQVLKKTGQALKKAGVNTKNLTAEESRLNRENNKSISVLNRLKGRYNLIQKARDKISKPFSFGNLKNQALVFGGIFGGWAFGVNSTAQEMDKLSKTAQNLNMPVEELQVYRSQAEHAGIANETLDKSFIRFTKRLGVLQTTGAGALGSFLKQGKSPLYQQLKMAKTTDEAYQKILETFSKLKTNQQKMAFADAAFGQDGRRMLIMLKEGTKGLSDARKEYNALGGGVTTKDAKSAEAYDDAMQKIAEVWKSIKYAAVAPVLRQVTTLLNQFLTQFKNADWRQNTIERVKIVLMQIFTVLTSVGGAFVFLNNHLPEVILGITMLKIGMIALNAAMASNPIGLVVAAIATLVTGLIYAYHKSEKFRNIINGVWSVLTNIGKGMIGFTGRLVGGFLTIGSVIISSVIKPVKWLFGLLSKIPKSMLPDSIAGGISGTNKFLSDLDKKMAGYKKHGIQLALNGPSSENAKPLAKVQPLNPGSGTTLANNNVSINGQNDTATKSQSTVHLKIDSDKPVKIARVETDRKTDLMVDTGGLLSHGF</sequence>
<protein>
    <recommendedName>
        <fullName evidence="5">Phage tail tape measure protein domain-containing protein</fullName>
    </recommendedName>
</protein>
<feature type="coiled-coil region" evidence="1">
    <location>
        <begin position="54"/>
        <end position="109"/>
    </location>
</feature>
<evidence type="ECO:0000313" key="3">
    <source>
        <dbReference type="EMBL" id="KDN94865.1"/>
    </source>
</evidence>
<keyword evidence="2" id="KW-1133">Transmembrane helix</keyword>
<feature type="transmembrane region" description="Helical" evidence="2">
    <location>
        <begin position="452"/>
        <end position="470"/>
    </location>
</feature>
<dbReference type="STRING" id="28885.EI16_00685"/>